<evidence type="ECO:0000256" key="4">
    <source>
        <dbReference type="PIRNR" id="PIRNR002756"/>
    </source>
</evidence>
<dbReference type="InterPro" id="IPR050962">
    <property type="entry name" value="Phosphate-bind_PstS"/>
</dbReference>
<evidence type="ECO:0000259" key="8">
    <source>
        <dbReference type="Pfam" id="PF12849"/>
    </source>
</evidence>
<dbReference type="PIRSF" id="PIRSF002756">
    <property type="entry name" value="PstS"/>
    <property type="match status" value="1"/>
</dbReference>
<feature type="chain" id="PRO_5020358292" description="Phosphate-binding protein" evidence="7">
    <location>
        <begin position="30"/>
        <end position="374"/>
    </location>
</feature>
<feature type="binding site" evidence="5">
    <location>
        <begin position="196"/>
        <end position="198"/>
    </location>
    <ligand>
        <name>phosphate</name>
        <dbReference type="ChEBI" id="CHEBI:43474"/>
    </ligand>
</feature>
<dbReference type="InterPro" id="IPR024370">
    <property type="entry name" value="PBP_domain"/>
</dbReference>
<comment type="similarity">
    <text evidence="1 4">Belongs to the PstS family.</text>
</comment>
<reference evidence="9 10" key="1">
    <citation type="submission" date="2019-04" db="EMBL/GenBank/DDBJ databases">
        <authorList>
            <person name="Jiang L."/>
        </authorList>
    </citation>
    <scope>NUCLEOTIDE SEQUENCE [LARGE SCALE GENOMIC DNA]</scope>
    <source>
        <strain evidence="9 10">YIM 131853</strain>
    </source>
</reference>
<evidence type="ECO:0000256" key="3">
    <source>
        <dbReference type="ARBA" id="ARBA00022592"/>
    </source>
</evidence>
<dbReference type="OrthoDB" id="9801510at2"/>
<feature type="binding site" evidence="5">
    <location>
        <position position="89"/>
    </location>
    <ligand>
        <name>phosphate</name>
        <dbReference type="ChEBI" id="CHEBI:43474"/>
    </ligand>
</feature>
<dbReference type="Proteomes" id="UP000309133">
    <property type="component" value="Unassembled WGS sequence"/>
</dbReference>
<keyword evidence="3 4" id="KW-0592">Phosphate transport</keyword>
<comment type="caution">
    <text evidence="9">The sequence shown here is derived from an EMBL/GenBank/DDBJ whole genome shotgun (WGS) entry which is preliminary data.</text>
</comment>
<evidence type="ECO:0000256" key="7">
    <source>
        <dbReference type="SAM" id="SignalP"/>
    </source>
</evidence>
<evidence type="ECO:0000313" key="10">
    <source>
        <dbReference type="Proteomes" id="UP000309133"/>
    </source>
</evidence>
<evidence type="ECO:0000256" key="1">
    <source>
        <dbReference type="ARBA" id="ARBA00008725"/>
    </source>
</evidence>
<feature type="signal peptide" evidence="7">
    <location>
        <begin position="1"/>
        <end position="29"/>
    </location>
</feature>
<dbReference type="RefSeq" id="WP_136428139.1">
    <property type="nucleotide sequence ID" value="NZ_SSSM01000005.1"/>
</dbReference>
<evidence type="ECO:0000256" key="5">
    <source>
        <dbReference type="PIRSR" id="PIRSR002756-1"/>
    </source>
</evidence>
<evidence type="ECO:0000256" key="6">
    <source>
        <dbReference type="SAM" id="MobiDB-lite"/>
    </source>
</evidence>
<dbReference type="InterPro" id="IPR005673">
    <property type="entry name" value="ABC_phos-bd_PstS"/>
</dbReference>
<dbReference type="CDD" id="cd13565">
    <property type="entry name" value="PBP2_PstS"/>
    <property type="match status" value="1"/>
</dbReference>
<feature type="domain" description="PBP" evidence="8">
    <location>
        <begin position="44"/>
        <end position="343"/>
    </location>
</feature>
<dbReference type="GO" id="GO:0035435">
    <property type="term" value="P:phosphate ion transmembrane transport"/>
    <property type="evidence" value="ECO:0007669"/>
    <property type="project" value="InterPro"/>
</dbReference>
<protein>
    <recommendedName>
        <fullName evidence="4">Phosphate-binding protein</fullName>
    </recommendedName>
</protein>
<dbReference type="EMBL" id="SSSM01000005">
    <property type="protein sequence ID" value="THG29811.1"/>
    <property type="molecule type" value="Genomic_DNA"/>
</dbReference>
<feature type="region of interest" description="Disordered" evidence="6">
    <location>
        <begin position="34"/>
        <end position="61"/>
    </location>
</feature>
<dbReference type="NCBIfam" id="TIGR00975">
    <property type="entry name" value="3a0107s03"/>
    <property type="match status" value="1"/>
</dbReference>
<evidence type="ECO:0000313" key="9">
    <source>
        <dbReference type="EMBL" id="THG29811.1"/>
    </source>
</evidence>
<dbReference type="SUPFAM" id="SSF53850">
    <property type="entry name" value="Periplasmic binding protein-like II"/>
    <property type="match status" value="1"/>
</dbReference>
<name>A0A4S4FI76_9MICO</name>
<accession>A0A4S4FI76</accession>
<feature type="binding site" evidence="5">
    <location>
        <position position="107"/>
    </location>
    <ligand>
        <name>phosphate</name>
        <dbReference type="ChEBI" id="CHEBI:43474"/>
    </ligand>
</feature>
<dbReference type="PANTHER" id="PTHR42996">
    <property type="entry name" value="PHOSPHATE-BINDING PROTEIN PSTS"/>
    <property type="match status" value="1"/>
</dbReference>
<dbReference type="Gene3D" id="3.40.190.10">
    <property type="entry name" value="Periplasmic binding protein-like II"/>
    <property type="match status" value="2"/>
</dbReference>
<organism evidence="9 10">
    <name type="scientific">Naasia lichenicola</name>
    <dbReference type="NCBI Taxonomy" id="2565933"/>
    <lineage>
        <taxon>Bacteria</taxon>
        <taxon>Bacillati</taxon>
        <taxon>Actinomycetota</taxon>
        <taxon>Actinomycetes</taxon>
        <taxon>Micrococcales</taxon>
        <taxon>Microbacteriaceae</taxon>
        <taxon>Naasia</taxon>
    </lineage>
</organism>
<keyword evidence="2 4" id="KW-0813">Transport</keyword>
<dbReference type="GO" id="GO:0042301">
    <property type="term" value="F:phosphate ion binding"/>
    <property type="evidence" value="ECO:0007669"/>
    <property type="project" value="InterPro"/>
</dbReference>
<sequence length="374" mass="37293">MKGNHLISKRSAGLIGLTLAGVLALSACAANETPAASDGDSDSTASASTLSGTISGSGSSAQGSAQEAWQAAFQTANPEVTINYDPAGSGAGRTAFIAGGVAWAGSDSALSDDELAGEFAACAPDSKAIDLPTYISPIAVIFNVEGVDELNLDPTTLASIFNGTITTWNDPAIAALNEGVTLPSATITAVHRSDDSGTTKNFTDYLGKTASDIWTEKAADAFPAAFGGEGAQGTSGVVDAVTNGSNAIGYADASKAGSLGTAKIKVGDEFVGYTAEAAAAVVNDSPLVEGRDANDLAIALDRKTTDPTHYPLVLVSYSIVCQTYADADAAALVKAYIGYITSADGQSAAADAAGSAPLSDDLSAKVAAALETVS</sequence>
<proteinExistence type="inferred from homology"/>
<evidence type="ECO:0000256" key="2">
    <source>
        <dbReference type="ARBA" id="ARBA00022448"/>
    </source>
</evidence>
<dbReference type="Pfam" id="PF12849">
    <property type="entry name" value="PBP_like_2"/>
    <property type="match status" value="1"/>
</dbReference>
<dbReference type="PANTHER" id="PTHR42996:SF1">
    <property type="entry name" value="PHOSPHATE-BINDING PROTEIN PSTS"/>
    <property type="match status" value="1"/>
</dbReference>
<feature type="compositionally biased region" description="Low complexity" evidence="6">
    <location>
        <begin position="35"/>
        <end position="61"/>
    </location>
</feature>
<gene>
    <name evidence="9" type="primary">pstS</name>
    <name evidence="9" type="ORF">E6C64_14215</name>
</gene>
<keyword evidence="7" id="KW-0732">Signal</keyword>
<keyword evidence="10" id="KW-1185">Reference proteome</keyword>
<dbReference type="AlphaFoldDB" id="A0A4S4FI76"/>
<dbReference type="PROSITE" id="PS51257">
    <property type="entry name" value="PROKAR_LIPOPROTEIN"/>
    <property type="match status" value="1"/>
</dbReference>
<feature type="binding site" evidence="5">
    <location>
        <begin position="59"/>
        <end position="61"/>
    </location>
    <ligand>
        <name>phosphate</name>
        <dbReference type="ChEBI" id="CHEBI:43474"/>
    </ligand>
</feature>
<dbReference type="GO" id="GO:0043190">
    <property type="term" value="C:ATP-binding cassette (ABC) transporter complex"/>
    <property type="evidence" value="ECO:0007669"/>
    <property type="project" value="InterPro"/>
</dbReference>